<proteinExistence type="predicted"/>
<dbReference type="Proteomes" id="UP000499080">
    <property type="component" value="Unassembled WGS sequence"/>
</dbReference>
<reference evidence="2 3" key="1">
    <citation type="journal article" date="2019" name="Sci. Rep.">
        <title>Orb-weaving spider Araneus ventricosus genome elucidates the spidroin gene catalogue.</title>
        <authorList>
            <person name="Kono N."/>
            <person name="Nakamura H."/>
            <person name="Ohtoshi R."/>
            <person name="Moran D.A.P."/>
            <person name="Shinohara A."/>
            <person name="Yoshida Y."/>
            <person name="Fujiwara M."/>
            <person name="Mori M."/>
            <person name="Tomita M."/>
            <person name="Arakawa K."/>
        </authorList>
    </citation>
    <scope>NUCLEOTIDE SEQUENCE [LARGE SCALE GENOMIC DNA]</scope>
</reference>
<organism evidence="2 3">
    <name type="scientific">Araneus ventricosus</name>
    <name type="common">Orbweaver spider</name>
    <name type="synonym">Epeira ventricosa</name>
    <dbReference type="NCBI Taxonomy" id="182803"/>
    <lineage>
        <taxon>Eukaryota</taxon>
        <taxon>Metazoa</taxon>
        <taxon>Ecdysozoa</taxon>
        <taxon>Arthropoda</taxon>
        <taxon>Chelicerata</taxon>
        <taxon>Arachnida</taxon>
        <taxon>Araneae</taxon>
        <taxon>Araneomorphae</taxon>
        <taxon>Entelegynae</taxon>
        <taxon>Araneoidea</taxon>
        <taxon>Araneidae</taxon>
        <taxon>Araneus</taxon>
    </lineage>
</organism>
<dbReference type="EMBL" id="BGPR01094127">
    <property type="protein sequence ID" value="GBM33566.1"/>
    <property type="molecule type" value="Genomic_DNA"/>
</dbReference>
<accession>A0A4Y2EZX2</accession>
<evidence type="ECO:0000256" key="1">
    <source>
        <dbReference type="SAM" id="MobiDB-lite"/>
    </source>
</evidence>
<feature type="region of interest" description="Disordered" evidence="1">
    <location>
        <begin position="1"/>
        <end position="49"/>
    </location>
</feature>
<evidence type="ECO:0000313" key="3">
    <source>
        <dbReference type="Proteomes" id="UP000499080"/>
    </source>
</evidence>
<gene>
    <name evidence="2" type="ORF">AVEN_44400_1</name>
</gene>
<evidence type="ECO:0000313" key="2">
    <source>
        <dbReference type="EMBL" id="GBM33566.1"/>
    </source>
</evidence>
<keyword evidence="3" id="KW-1185">Reference proteome</keyword>
<protein>
    <submittedName>
        <fullName evidence="2">Uncharacterized protein</fullName>
    </submittedName>
</protein>
<comment type="caution">
    <text evidence="2">The sequence shown here is derived from an EMBL/GenBank/DDBJ whole genome shotgun (WGS) entry which is preliminary data.</text>
</comment>
<sequence length="101" mass="11463">MKSLLRHTNRAAFGQEDLTPKSDQHSHLPRKRIQPLPKPPMGGNLSGAANALETSWNDTSGIPLNCHTLLTPTRQERELATSKAALRGWESEWRCERFRDF</sequence>
<dbReference type="AlphaFoldDB" id="A0A4Y2EZX2"/>
<name>A0A4Y2EZX2_ARAVE</name>